<feature type="transmembrane region" description="Helical" evidence="6">
    <location>
        <begin position="298"/>
        <end position="316"/>
    </location>
</feature>
<evidence type="ECO:0000259" key="7">
    <source>
        <dbReference type="Pfam" id="PF03151"/>
    </source>
</evidence>
<feature type="transmembrane region" description="Helical" evidence="6">
    <location>
        <begin position="271"/>
        <end position="292"/>
    </location>
</feature>
<feature type="region of interest" description="Disordered" evidence="5">
    <location>
        <begin position="394"/>
        <end position="451"/>
    </location>
</feature>
<keyword evidence="4 6" id="KW-0472">Membrane</keyword>
<feature type="transmembrane region" description="Helical" evidence="6">
    <location>
        <begin position="165"/>
        <end position="184"/>
    </location>
</feature>
<dbReference type="InterPro" id="IPR037185">
    <property type="entry name" value="EmrE-like"/>
</dbReference>
<evidence type="ECO:0000256" key="3">
    <source>
        <dbReference type="ARBA" id="ARBA00022989"/>
    </source>
</evidence>
<feature type="transmembrane region" description="Helical" evidence="6">
    <location>
        <begin position="112"/>
        <end position="133"/>
    </location>
</feature>
<comment type="subcellular location">
    <subcellularLocation>
        <location evidence="1">Membrane</location>
        <topology evidence="1">Multi-pass membrane protein</topology>
    </subcellularLocation>
</comment>
<dbReference type="GO" id="GO:0016020">
    <property type="term" value="C:membrane"/>
    <property type="evidence" value="ECO:0007669"/>
    <property type="project" value="UniProtKB-SubCell"/>
</dbReference>
<dbReference type="InterPro" id="IPR004853">
    <property type="entry name" value="Sugar_P_trans_dom"/>
</dbReference>
<evidence type="ECO:0000256" key="5">
    <source>
        <dbReference type="SAM" id="MobiDB-lite"/>
    </source>
</evidence>
<proteinExistence type="predicted"/>
<dbReference type="Pfam" id="PF03151">
    <property type="entry name" value="TPT"/>
    <property type="match status" value="1"/>
</dbReference>
<feature type="transmembrane region" description="Helical" evidence="6">
    <location>
        <begin position="241"/>
        <end position="264"/>
    </location>
</feature>
<gene>
    <name evidence="8" type="ORF">MPOL1434_LOCUS952</name>
</gene>
<dbReference type="InterPro" id="IPR050186">
    <property type="entry name" value="TPT_transporter"/>
</dbReference>
<dbReference type="AlphaFoldDB" id="A0A7S0ADX3"/>
<name>A0A7S0ADX3_9STRA</name>
<organism evidence="8">
    <name type="scientific">Minutocellus polymorphus</name>
    <dbReference type="NCBI Taxonomy" id="265543"/>
    <lineage>
        <taxon>Eukaryota</taxon>
        <taxon>Sar</taxon>
        <taxon>Stramenopiles</taxon>
        <taxon>Ochrophyta</taxon>
        <taxon>Bacillariophyta</taxon>
        <taxon>Mediophyceae</taxon>
        <taxon>Cymatosirophycidae</taxon>
        <taxon>Cymatosirales</taxon>
        <taxon>Cymatosiraceae</taxon>
        <taxon>Minutocellus</taxon>
    </lineage>
</organism>
<evidence type="ECO:0000256" key="6">
    <source>
        <dbReference type="SAM" id="Phobius"/>
    </source>
</evidence>
<keyword evidence="3 6" id="KW-1133">Transmembrane helix</keyword>
<feature type="transmembrane region" description="Helical" evidence="6">
    <location>
        <begin position="140"/>
        <end position="159"/>
    </location>
</feature>
<reference evidence="8" key="1">
    <citation type="submission" date="2021-01" db="EMBL/GenBank/DDBJ databases">
        <authorList>
            <person name="Corre E."/>
            <person name="Pelletier E."/>
            <person name="Niang G."/>
            <person name="Scheremetjew M."/>
            <person name="Finn R."/>
            <person name="Kale V."/>
            <person name="Holt S."/>
            <person name="Cochrane G."/>
            <person name="Meng A."/>
            <person name="Brown T."/>
            <person name="Cohen L."/>
        </authorList>
    </citation>
    <scope>NUCLEOTIDE SEQUENCE</scope>
    <source>
        <strain evidence="8">CCMP3303</strain>
    </source>
</reference>
<feature type="transmembrane region" description="Helical" evidence="6">
    <location>
        <begin position="12"/>
        <end position="31"/>
    </location>
</feature>
<accession>A0A7S0ADX3</accession>
<evidence type="ECO:0000256" key="2">
    <source>
        <dbReference type="ARBA" id="ARBA00022692"/>
    </source>
</evidence>
<dbReference type="SUPFAM" id="SSF103481">
    <property type="entry name" value="Multidrug resistance efflux transporter EmrE"/>
    <property type="match status" value="1"/>
</dbReference>
<dbReference type="PANTHER" id="PTHR11132">
    <property type="entry name" value="SOLUTE CARRIER FAMILY 35"/>
    <property type="match status" value="1"/>
</dbReference>
<evidence type="ECO:0000256" key="1">
    <source>
        <dbReference type="ARBA" id="ARBA00004141"/>
    </source>
</evidence>
<keyword evidence="2 6" id="KW-0812">Transmembrane</keyword>
<feature type="domain" description="Sugar phosphate transporter" evidence="7">
    <location>
        <begin position="18"/>
        <end position="314"/>
    </location>
</feature>
<dbReference type="EMBL" id="HBEJ01001626">
    <property type="protein sequence ID" value="CAD8360452.1"/>
    <property type="molecule type" value="Transcribed_RNA"/>
</dbReference>
<feature type="transmembrane region" description="Helical" evidence="6">
    <location>
        <begin position="51"/>
        <end position="73"/>
    </location>
</feature>
<feature type="transmembrane region" description="Helical" evidence="6">
    <location>
        <begin position="205"/>
        <end position="221"/>
    </location>
</feature>
<sequence length="451" mass="49650">MASFKSFYAEHCIYLPAMLGWFFFSALISTYNKYIFGEKHMAFPCPLLFTSIHFLLQWVVSYTLSSVWPAFFGGDQVKAMTWKQFLAISIPCGLVTSGDVGLSNLALVRISLTFYTMVKASAPVFVVASAYIFGIEKITFTLIMVVLVISAGEFLTVWGEAEFELVGFLLCLGASVVTGMRWTVIQLKIQSLQPPLKSTIATMRILSPSMFCTMFVTSLALEQPWDKFQGTHYFDTPWDSLKTIGMALFGGFLAISMVMCEFWLIMKANAIVLMIGGVIKEMITIGVGVWVFGDVLNGINLAGFCVVFSGVLLYKVSHFLSKLEAKAEGLVDDDLSNVGGGKNVNYAHVGDSSPDNRANGGTITEHSDSLFSISDDDFEDELSNGVGDVEAEVLGTGGDFDNTRRQRPMEISNGNKKTNRIGALIRAARGEKEQWTEGEDGEFKDPEQRIV</sequence>
<feature type="compositionally biased region" description="Basic and acidic residues" evidence="5">
    <location>
        <begin position="428"/>
        <end position="451"/>
    </location>
</feature>
<feature type="transmembrane region" description="Helical" evidence="6">
    <location>
        <begin position="85"/>
        <end position="106"/>
    </location>
</feature>
<protein>
    <recommendedName>
        <fullName evidence="7">Sugar phosphate transporter domain-containing protein</fullName>
    </recommendedName>
</protein>
<evidence type="ECO:0000256" key="4">
    <source>
        <dbReference type="ARBA" id="ARBA00023136"/>
    </source>
</evidence>
<evidence type="ECO:0000313" key="8">
    <source>
        <dbReference type="EMBL" id="CAD8360452.1"/>
    </source>
</evidence>